<dbReference type="EMBL" id="BMNW01000005">
    <property type="protein sequence ID" value="GGM13531.1"/>
    <property type="molecule type" value="Genomic_DNA"/>
</dbReference>
<feature type="region of interest" description="Disordered" evidence="11">
    <location>
        <begin position="314"/>
        <end position="333"/>
    </location>
</feature>
<feature type="domain" description="HAMP" evidence="14">
    <location>
        <begin position="210"/>
        <end position="262"/>
    </location>
</feature>
<accession>A0ABQ2GVG3</accession>
<evidence type="ECO:0000256" key="7">
    <source>
        <dbReference type="ARBA" id="ARBA00023136"/>
    </source>
</evidence>
<sequence length="539" mass="57931">MLRRIKTAQRTALCFSLIIALLLGLGIFCLSQMADIRKSSQVIQHEALPSLALGDELGIALARLRINALQLYAYNSPEERATYKERFSKITAQIERVMAAYNKDANTPEEIEAMKTLGETYQVYKGAVSRIISLMDEQKTEEALKTLRSVASYADVINAQIETLANHNKEEAQKAGDAASSTYTQARTVAIAAISVAVLLGALLAWLFSRSIISPIQSAVSVAQQIARNDLSGRIDTQGIDEAAQLLQSLSLMQQNLRTTLGEIEGSANQLAAAAEQMSHITHESKRDIQQQNSELDLAATAVTEMSAAVDEVASNAVATSEESKASTRTAEQGQAQLSETIQSIQYMASNVLGASQRAEALAAQTQNISKVLDVIRAVAEQTNLLALNAAIEAARAGDAGRGFAVVADEVRALAHRTGESTREIETMIGQIQTGTHETVNVLQRSAEQAGATMDKASAAEQALQSITRAVVGINERNLVIATAAEEQAQVAREVDRNLVRIRDLSQQTASGADQTGVASQELSRLATDLNGMIRRFVL</sequence>
<comment type="subcellular location">
    <subcellularLocation>
        <location evidence="1">Cell membrane</location>
    </subcellularLocation>
</comment>
<dbReference type="PANTHER" id="PTHR32089">
    <property type="entry name" value="METHYL-ACCEPTING CHEMOTAXIS PROTEIN MCPB"/>
    <property type="match status" value="1"/>
</dbReference>
<dbReference type="SMART" id="SM00304">
    <property type="entry name" value="HAMP"/>
    <property type="match status" value="2"/>
</dbReference>
<dbReference type="PANTHER" id="PTHR32089:SF120">
    <property type="entry name" value="METHYL-ACCEPTING CHEMOTAXIS PROTEIN TLPQ"/>
    <property type="match status" value="1"/>
</dbReference>
<evidence type="ECO:0000256" key="1">
    <source>
        <dbReference type="ARBA" id="ARBA00004236"/>
    </source>
</evidence>
<dbReference type="Proteomes" id="UP000616499">
    <property type="component" value="Unassembled WGS sequence"/>
</dbReference>
<keyword evidence="6 12" id="KW-1133">Transmembrane helix</keyword>
<evidence type="ECO:0000256" key="6">
    <source>
        <dbReference type="ARBA" id="ARBA00022989"/>
    </source>
</evidence>
<keyword evidence="8 10" id="KW-0807">Transducer</keyword>
<dbReference type="InterPro" id="IPR003660">
    <property type="entry name" value="HAMP_dom"/>
</dbReference>
<protein>
    <submittedName>
        <fullName evidence="15">Methyl-accepting chemotaxis protein</fullName>
    </submittedName>
</protein>
<dbReference type="SMART" id="SM00283">
    <property type="entry name" value="MA"/>
    <property type="match status" value="1"/>
</dbReference>
<feature type="domain" description="Methyl-accepting transducer" evidence="13">
    <location>
        <begin position="267"/>
        <end position="503"/>
    </location>
</feature>
<organism evidence="15 16">
    <name type="scientific">Pseudomonas asuensis</name>
    <dbReference type="NCBI Taxonomy" id="1825787"/>
    <lineage>
        <taxon>Bacteria</taxon>
        <taxon>Pseudomonadati</taxon>
        <taxon>Pseudomonadota</taxon>
        <taxon>Gammaproteobacteria</taxon>
        <taxon>Pseudomonadales</taxon>
        <taxon>Pseudomonadaceae</taxon>
        <taxon>Pseudomonas</taxon>
    </lineage>
</organism>
<feature type="compositionally biased region" description="Polar residues" evidence="11">
    <location>
        <begin position="317"/>
        <end position="333"/>
    </location>
</feature>
<evidence type="ECO:0000313" key="15">
    <source>
        <dbReference type="EMBL" id="GGM13531.1"/>
    </source>
</evidence>
<dbReference type="PROSITE" id="PS50885">
    <property type="entry name" value="HAMP"/>
    <property type="match status" value="1"/>
</dbReference>
<name>A0ABQ2GVG3_9PSED</name>
<keyword evidence="5 12" id="KW-0812">Transmembrane</keyword>
<evidence type="ECO:0000256" key="12">
    <source>
        <dbReference type="SAM" id="Phobius"/>
    </source>
</evidence>
<dbReference type="PROSITE" id="PS50111">
    <property type="entry name" value="CHEMOTAXIS_TRANSDUC_2"/>
    <property type="match status" value="1"/>
</dbReference>
<keyword evidence="3" id="KW-0488">Methylation</keyword>
<dbReference type="Gene3D" id="1.10.287.950">
    <property type="entry name" value="Methyl-accepting chemotaxis protein"/>
    <property type="match status" value="1"/>
</dbReference>
<dbReference type="CDD" id="cd06225">
    <property type="entry name" value="HAMP"/>
    <property type="match status" value="1"/>
</dbReference>
<keyword evidence="2" id="KW-1003">Cell membrane</keyword>
<evidence type="ECO:0000256" key="8">
    <source>
        <dbReference type="ARBA" id="ARBA00023224"/>
    </source>
</evidence>
<dbReference type="Pfam" id="PF12729">
    <property type="entry name" value="4HB_MCP_1"/>
    <property type="match status" value="1"/>
</dbReference>
<keyword evidence="16" id="KW-1185">Reference proteome</keyword>
<evidence type="ECO:0000256" key="4">
    <source>
        <dbReference type="ARBA" id="ARBA00022500"/>
    </source>
</evidence>
<evidence type="ECO:0000259" key="14">
    <source>
        <dbReference type="PROSITE" id="PS50885"/>
    </source>
</evidence>
<proteinExistence type="inferred from homology"/>
<comment type="caution">
    <text evidence="15">The sequence shown here is derived from an EMBL/GenBank/DDBJ whole genome shotgun (WGS) entry which is preliminary data.</text>
</comment>
<dbReference type="InterPro" id="IPR004089">
    <property type="entry name" value="MCPsignal_dom"/>
</dbReference>
<dbReference type="PRINTS" id="PR00260">
    <property type="entry name" value="CHEMTRNSDUCR"/>
</dbReference>
<dbReference type="SUPFAM" id="SSF58104">
    <property type="entry name" value="Methyl-accepting chemotaxis protein (MCP) signaling domain"/>
    <property type="match status" value="1"/>
</dbReference>
<evidence type="ECO:0000256" key="10">
    <source>
        <dbReference type="PROSITE-ProRule" id="PRU00284"/>
    </source>
</evidence>
<comment type="similarity">
    <text evidence="9">Belongs to the methyl-accepting chemotaxis (MCP) protein family.</text>
</comment>
<evidence type="ECO:0000256" key="9">
    <source>
        <dbReference type="ARBA" id="ARBA00029447"/>
    </source>
</evidence>
<dbReference type="RefSeq" id="WP_188866529.1">
    <property type="nucleotide sequence ID" value="NZ_BMNW01000005.1"/>
</dbReference>
<evidence type="ECO:0000256" key="5">
    <source>
        <dbReference type="ARBA" id="ARBA00022692"/>
    </source>
</evidence>
<evidence type="ECO:0000256" key="2">
    <source>
        <dbReference type="ARBA" id="ARBA00022475"/>
    </source>
</evidence>
<evidence type="ECO:0000256" key="11">
    <source>
        <dbReference type="SAM" id="MobiDB-lite"/>
    </source>
</evidence>
<feature type="transmembrane region" description="Helical" evidence="12">
    <location>
        <begin position="12"/>
        <end position="34"/>
    </location>
</feature>
<dbReference type="InterPro" id="IPR024478">
    <property type="entry name" value="HlyB_4HB_MCP"/>
</dbReference>
<dbReference type="Gene3D" id="6.10.340.10">
    <property type="match status" value="1"/>
</dbReference>
<dbReference type="InterPro" id="IPR004090">
    <property type="entry name" value="Chemotax_Me-accpt_rcpt"/>
</dbReference>
<reference evidence="16" key="1">
    <citation type="journal article" date="2019" name="Int. J. Syst. Evol. Microbiol.">
        <title>The Global Catalogue of Microorganisms (GCM) 10K type strain sequencing project: providing services to taxonomists for standard genome sequencing and annotation.</title>
        <authorList>
            <consortium name="The Broad Institute Genomics Platform"/>
            <consortium name="The Broad Institute Genome Sequencing Center for Infectious Disease"/>
            <person name="Wu L."/>
            <person name="Ma J."/>
        </authorList>
    </citation>
    <scope>NUCLEOTIDE SEQUENCE [LARGE SCALE GENOMIC DNA]</scope>
    <source>
        <strain evidence="16">JCM 13501</strain>
    </source>
</reference>
<evidence type="ECO:0000313" key="16">
    <source>
        <dbReference type="Proteomes" id="UP000616499"/>
    </source>
</evidence>
<keyword evidence="4" id="KW-0145">Chemotaxis</keyword>
<keyword evidence="7 12" id="KW-0472">Membrane</keyword>
<evidence type="ECO:0000259" key="13">
    <source>
        <dbReference type="PROSITE" id="PS50111"/>
    </source>
</evidence>
<dbReference type="Pfam" id="PF00672">
    <property type="entry name" value="HAMP"/>
    <property type="match status" value="1"/>
</dbReference>
<evidence type="ECO:0000256" key="3">
    <source>
        <dbReference type="ARBA" id="ARBA00022481"/>
    </source>
</evidence>
<dbReference type="Pfam" id="PF00015">
    <property type="entry name" value="MCPsignal"/>
    <property type="match status" value="1"/>
</dbReference>
<gene>
    <name evidence="15" type="ORF">GCM10009425_25700</name>
</gene>